<dbReference type="AlphaFoldDB" id="A0A1H8AS37"/>
<evidence type="ECO:0000256" key="1">
    <source>
        <dbReference type="ARBA" id="ARBA00010605"/>
    </source>
</evidence>
<comment type="function">
    <text evidence="7">Binds to the 23S rRNA.</text>
</comment>
<dbReference type="HAMAP" id="MF_00503">
    <property type="entry name" value="Ribosomal_bL9"/>
    <property type="match status" value="1"/>
</dbReference>
<dbReference type="InterPro" id="IPR036935">
    <property type="entry name" value="Ribosomal_bL9_N_sf"/>
</dbReference>
<dbReference type="SUPFAM" id="SSF55658">
    <property type="entry name" value="L9 N-domain-like"/>
    <property type="match status" value="1"/>
</dbReference>
<evidence type="ECO:0000256" key="4">
    <source>
        <dbReference type="ARBA" id="ARBA00022980"/>
    </source>
</evidence>
<dbReference type="GO" id="GO:0005840">
    <property type="term" value="C:ribosome"/>
    <property type="evidence" value="ECO:0007669"/>
    <property type="project" value="UniProtKB-KW"/>
</dbReference>
<dbReference type="GO" id="GO:0003735">
    <property type="term" value="F:structural constituent of ribosome"/>
    <property type="evidence" value="ECO:0007669"/>
    <property type="project" value="InterPro"/>
</dbReference>
<gene>
    <name evidence="7" type="primary">rplI</name>
    <name evidence="10" type="ORF">SAMN05216180_1504</name>
</gene>
<keyword evidence="11" id="KW-1185">Reference proteome</keyword>
<dbReference type="InterPro" id="IPR000244">
    <property type="entry name" value="Ribosomal_bL9"/>
</dbReference>
<dbReference type="Pfam" id="PF01281">
    <property type="entry name" value="Ribosomal_L9_N"/>
    <property type="match status" value="1"/>
</dbReference>
<dbReference type="GO" id="GO:0019843">
    <property type="term" value="F:rRNA binding"/>
    <property type="evidence" value="ECO:0007669"/>
    <property type="project" value="UniProtKB-UniRule"/>
</dbReference>
<keyword evidence="2 7" id="KW-0699">rRNA-binding</keyword>
<dbReference type="InterPro" id="IPR009027">
    <property type="entry name" value="Ribosomal_bL9/RNase_H1_N"/>
</dbReference>
<dbReference type="OrthoDB" id="9788336at2"/>
<evidence type="ECO:0000256" key="8">
    <source>
        <dbReference type="SAM" id="Coils"/>
    </source>
</evidence>
<comment type="similarity">
    <text evidence="1 7">Belongs to the bacterial ribosomal protein bL9 family.</text>
</comment>
<evidence type="ECO:0000313" key="11">
    <source>
        <dbReference type="Proteomes" id="UP000199158"/>
    </source>
</evidence>
<dbReference type="Gene3D" id="3.10.430.100">
    <property type="entry name" value="Ribosomal protein L9, C-terminal domain"/>
    <property type="match status" value="1"/>
</dbReference>
<evidence type="ECO:0000256" key="6">
    <source>
        <dbReference type="ARBA" id="ARBA00035292"/>
    </source>
</evidence>
<dbReference type="SUPFAM" id="SSF55653">
    <property type="entry name" value="Ribosomal protein L9 C-domain"/>
    <property type="match status" value="1"/>
</dbReference>
<feature type="coiled-coil region" evidence="8">
    <location>
        <begin position="48"/>
        <end position="75"/>
    </location>
</feature>
<dbReference type="RefSeq" id="WP_092753189.1">
    <property type="nucleotide sequence ID" value="NZ_FOCG01000001.1"/>
</dbReference>
<dbReference type="GO" id="GO:0006412">
    <property type="term" value="P:translation"/>
    <property type="evidence" value="ECO:0007669"/>
    <property type="project" value="UniProtKB-UniRule"/>
</dbReference>
<keyword evidence="4 7" id="KW-0689">Ribosomal protein</keyword>
<name>A0A1H8AS37_9FIRM</name>
<evidence type="ECO:0000256" key="7">
    <source>
        <dbReference type="HAMAP-Rule" id="MF_00503"/>
    </source>
</evidence>
<dbReference type="GO" id="GO:1990904">
    <property type="term" value="C:ribonucleoprotein complex"/>
    <property type="evidence" value="ECO:0007669"/>
    <property type="project" value="UniProtKB-KW"/>
</dbReference>
<evidence type="ECO:0000256" key="3">
    <source>
        <dbReference type="ARBA" id="ARBA00022884"/>
    </source>
</evidence>
<accession>A0A1H8AS37</accession>
<evidence type="ECO:0000313" key="10">
    <source>
        <dbReference type="EMBL" id="SEM73346.1"/>
    </source>
</evidence>
<dbReference type="InterPro" id="IPR036791">
    <property type="entry name" value="Ribosomal_bL9_C_sf"/>
</dbReference>
<dbReference type="PROSITE" id="PS00651">
    <property type="entry name" value="RIBOSOMAL_L9"/>
    <property type="match status" value="1"/>
</dbReference>
<dbReference type="InterPro" id="IPR020070">
    <property type="entry name" value="Ribosomal_bL9_N"/>
</dbReference>
<keyword evidence="5 7" id="KW-0687">Ribonucleoprotein</keyword>
<keyword evidence="3 7" id="KW-0694">RNA-binding</keyword>
<evidence type="ECO:0000256" key="2">
    <source>
        <dbReference type="ARBA" id="ARBA00022730"/>
    </source>
</evidence>
<evidence type="ECO:0000256" key="5">
    <source>
        <dbReference type="ARBA" id="ARBA00023274"/>
    </source>
</evidence>
<sequence length="148" mass="16088">MKVILQADLKGTGKKGELVNVSDGYARNYLLPRKLAIEANAQAMNELKNRDEALKHRAEVELQNAKELAQKIDGKTIKLTAKAGAGGKLFGSVTSKEIAEGASKQIGVEMDKKKISIDADIKSFGTFNAVVKLHTQVQAKFFVTVTEE</sequence>
<protein>
    <recommendedName>
        <fullName evidence="6 7">Large ribosomal subunit protein bL9</fullName>
    </recommendedName>
</protein>
<dbReference type="Gene3D" id="3.40.5.10">
    <property type="entry name" value="Ribosomal protein L9, N-terminal domain"/>
    <property type="match status" value="1"/>
</dbReference>
<dbReference type="InterPro" id="IPR020594">
    <property type="entry name" value="Ribosomal_bL9_bac/chp"/>
</dbReference>
<reference evidence="10 11" key="1">
    <citation type="submission" date="2016-10" db="EMBL/GenBank/DDBJ databases">
        <authorList>
            <person name="de Groot N.N."/>
        </authorList>
    </citation>
    <scope>NUCLEOTIDE SEQUENCE [LARGE SCALE GENOMIC DNA]</scope>
    <source>
        <strain evidence="10 11">CGMCC 1.5070</strain>
    </source>
</reference>
<keyword evidence="8" id="KW-0175">Coiled coil</keyword>
<proteinExistence type="inferred from homology"/>
<dbReference type="InterPro" id="IPR020069">
    <property type="entry name" value="Ribosomal_bL9_C"/>
</dbReference>
<organism evidence="10 11">
    <name type="scientific">Hydrogenoanaerobacterium saccharovorans</name>
    <dbReference type="NCBI Taxonomy" id="474960"/>
    <lineage>
        <taxon>Bacteria</taxon>
        <taxon>Bacillati</taxon>
        <taxon>Bacillota</taxon>
        <taxon>Clostridia</taxon>
        <taxon>Eubacteriales</taxon>
        <taxon>Oscillospiraceae</taxon>
        <taxon>Hydrogenoanaerobacterium</taxon>
    </lineage>
</organism>
<dbReference type="STRING" id="474960.SAMN05216180_1504"/>
<evidence type="ECO:0000259" key="9">
    <source>
        <dbReference type="PROSITE" id="PS00651"/>
    </source>
</evidence>
<dbReference type="PANTHER" id="PTHR21368">
    <property type="entry name" value="50S RIBOSOMAL PROTEIN L9"/>
    <property type="match status" value="1"/>
</dbReference>
<dbReference type="NCBIfam" id="TIGR00158">
    <property type="entry name" value="L9"/>
    <property type="match status" value="1"/>
</dbReference>
<feature type="domain" description="Ribosomal protein L9" evidence="9">
    <location>
        <begin position="13"/>
        <end position="40"/>
    </location>
</feature>
<dbReference type="EMBL" id="FOCG01000001">
    <property type="protein sequence ID" value="SEM73346.1"/>
    <property type="molecule type" value="Genomic_DNA"/>
</dbReference>
<dbReference type="Pfam" id="PF03948">
    <property type="entry name" value="Ribosomal_L9_C"/>
    <property type="match status" value="1"/>
</dbReference>
<dbReference type="Proteomes" id="UP000199158">
    <property type="component" value="Unassembled WGS sequence"/>
</dbReference>